<evidence type="ECO:0000313" key="2">
    <source>
        <dbReference type="Proteomes" id="UP001175000"/>
    </source>
</evidence>
<dbReference type="InterPro" id="IPR009784">
    <property type="entry name" value="DUF1349"/>
</dbReference>
<dbReference type="AlphaFoldDB" id="A0AA39WQY8"/>
<proteinExistence type="predicted"/>
<gene>
    <name evidence="1" type="ORF">B0T14DRAFT_430421</name>
</gene>
<comment type="caution">
    <text evidence="1">The sequence shown here is derived from an EMBL/GenBank/DDBJ whole genome shotgun (WGS) entry which is preliminary data.</text>
</comment>
<dbReference type="PANTHER" id="PTHR35332">
    <property type="entry name" value="REGULATION OF ENOLASE PROTEIN 1"/>
    <property type="match status" value="1"/>
</dbReference>
<name>A0AA39WQY8_9PEZI</name>
<dbReference type="Gene3D" id="2.60.120.200">
    <property type="match status" value="1"/>
</dbReference>
<accession>A0AA39WQY8</accession>
<dbReference type="EMBL" id="JAULSU010000004">
    <property type="protein sequence ID" value="KAK0619978.1"/>
    <property type="molecule type" value="Genomic_DNA"/>
</dbReference>
<dbReference type="Pfam" id="PF07081">
    <property type="entry name" value="DUF1349"/>
    <property type="match status" value="1"/>
</dbReference>
<dbReference type="PANTHER" id="PTHR35332:SF2">
    <property type="entry name" value="REGULATION OF ENOLASE PROTEIN 1"/>
    <property type="match status" value="1"/>
</dbReference>
<reference evidence="1" key="1">
    <citation type="submission" date="2023-06" db="EMBL/GenBank/DDBJ databases">
        <title>Genome-scale phylogeny and comparative genomics of the fungal order Sordariales.</title>
        <authorList>
            <consortium name="Lawrence Berkeley National Laboratory"/>
            <person name="Hensen N."/>
            <person name="Bonometti L."/>
            <person name="Westerberg I."/>
            <person name="Brannstrom I.O."/>
            <person name="Guillou S."/>
            <person name="Cros-Aarteil S."/>
            <person name="Calhoun S."/>
            <person name="Haridas S."/>
            <person name="Kuo A."/>
            <person name="Mondo S."/>
            <person name="Pangilinan J."/>
            <person name="Riley R."/>
            <person name="Labutti K."/>
            <person name="Andreopoulos B."/>
            <person name="Lipzen A."/>
            <person name="Chen C."/>
            <person name="Yanf M."/>
            <person name="Daum C."/>
            <person name="Ng V."/>
            <person name="Clum A."/>
            <person name="Steindorff A."/>
            <person name="Ohm R."/>
            <person name="Martin F."/>
            <person name="Silar P."/>
            <person name="Natvig D."/>
            <person name="Lalanne C."/>
            <person name="Gautier V."/>
            <person name="Ament-Velasquez S.L."/>
            <person name="Kruys A."/>
            <person name="Hutchinson M.I."/>
            <person name="Powell A.J."/>
            <person name="Barry K."/>
            <person name="Miller A.N."/>
            <person name="Grigoriev I.V."/>
            <person name="Debuchy R."/>
            <person name="Gladieux P."/>
            <person name="Thoren M.H."/>
            <person name="Johannesson H."/>
        </authorList>
    </citation>
    <scope>NUCLEOTIDE SEQUENCE</scope>
    <source>
        <strain evidence="1">CBS 606.72</strain>
    </source>
</reference>
<organism evidence="1 2">
    <name type="scientific">Immersiella caudata</name>
    <dbReference type="NCBI Taxonomy" id="314043"/>
    <lineage>
        <taxon>Eukaryota</taxon>
        <taxon>Fungi</taxon>
        <taxon>Dikarya</taxon>
        <taxon>Ascomycota</taxon>
        <taxon>Pezizomycotina</taxon>
        <taxon>Sordariomycetes</taxon>
        <taxon>Sordariomycetidae</taxon>
        <taxon>Sordariales</taxon>
        <taxon>Lasiosphaeriaceae</taxon>
        <taxon>Immersiella</taxon>
    </lineage>
</organism>
<keyword evidence="2" id="KW-1185">Reference proteome</keyword>
<dbReference type="Proteomes" id="UP001175000">
    <property type="component" value="Unassembled WGS sequence"/>
</dbReference>
<sequence>MASLTISAGPNTDIWRKPPHADVWNGTYVILTLAVAPTAGASSGALQNFVSAKASFTFPWSEQYDQAGLLLSFRPTDSSSDPSTAPPKWIKTGIEFYNGHPMLSTVAAAPWADWSVAPLTVSSPAAETWTTITIEKAVDEHGVSLWVYLVLDSGEKVALREICWVYGDKPEHWTLEVSAMAARPQKGATSDLKVEVKGFEVKWAE</sequence>
<evidence type="ECO:0000313" key="1">
    <source>
        <dbReference type="EMBL" id="KAK0619978.1"/>
    </source>
</evidence>
<protein>
    <submittedName>
        <fullName evidence="1">Uncharacterized protein</fullName>
    </submittedName>
</protein>